<evidence type="ECO:0000313" key="2">
    <source>
        <dbReference type="EMBL" id="KAK5695985.1"/>
    </source>
</evidence>
<evidence type="ECO:0000313" key="3">
    <source>
        <dbReference type="Proteomes" id="UP001310594"/>
    </source>
</evidence>
<gene>
    <name evidence="2" type="ORF">LTR97_008405</name>
</gene>
<feature type="compositionally biased region" description="Polar residues" evidence="1">
    <location>
        <begin position="46"/>
        <end position="57"/>
    </location>
</feature>
<evidence type="ECO:0000256" key="1">
    <source>
        <dbReference type="SAM" id="MobiDB-lite"/>
    </source>
</evidence>
<name>A0AAN7WCJ2_9PEZI</name>
<dbReference type="EMBL" id="JAVRQU010000013">
    <property type="protein sequence ID" value="KAK5695985.1"/>
    <property type="molecule type" value="Genomic_DNA"/>
</dbReference>
<proteinExistence type="predicted"/>
<sequence>MAGLWLWWRAWVEVGLQERDSEAWAGVRLQRNRAQGLLGEAHGSDMITNDDGSQSTPKKSREDKLVVASQPKRAVRFQAHQQRQSPLLSLAPEIRNLIYEYTLLEPTKIDITPAYRTPGFLSTWRLVRQEATIMYWNRNYWTIYAPGCDASLAIAFVNHSGPALTPKPKRQVPLQIGIGGANQGANWSNLVSWCRHVWGGGRLHFYKENVCKTNATCVVVGAALAVALRHRGRKWEECEEALEVLRGVAALSNRAWGE</sequence>
<organism evidence="2 3">
    <name type="scientific">Elasticomyces elasticus</name>
    <dbReference type="NCBI Taxonomy" id="574655"/>
    <lineage>
        <taxon>Eukaryota</taxon>
        <taxon>Fungi</taxon>
        <taxon>Dikarya</taxon>
        <taxon>Ascomycota</taxon>
        <taxon>Pezizomycotina</taxon>
        <taxon>Dothideomycetes</taxon>
        <taxon>Dothideomycetidae</taxon>
        <taxon>Mycosphaerellales</taxon>
        <taxon>Teratosphaeriaceae</taxon>
        <taxon>Elasticomyces</taxon>
    </lineage>
</organism>
<protein>
    <submittedName>
        <fullName evidence="2">Uncharacterized protein</fullName>
    </submittedName>
</protein>
<comment type="caution">
    <text evidence="2">The sequence shown here is derived from an EMBL/GenBank/DDBJ whole genome shotgun (WGS) entry which is preliminary data.</text>
</comment>
<dbReference type="Proteomes" id="UP001310594">
    <property type="component" value="Unassembled WGS sequence"/>
</dbReference>
<reference evidence="2" key="1">
    <citation type="submission" date="2023-08" db="EMBL/GenBank/DDBJ databases">
        <title>Black Yeasts Isolated from many extreme environments.</title>
        <authorList>
            <person name="Coleine C."/>
            <person name="Stajich J.E."/>
            <person name="Selbmann L."/>
        </authorList>
    </citation>
    <scope>NUCLEOTIDE SEQUENCE</scope>
    <source>
        <strain evidence="2">CCFEE 5810</strain>
    </source>
</reference>
<dbReference type="AlphaFoldDB" id="A0AAN7WCJ2"/>
<accession>A0AAN7WCJ2</accession>
<feature type="region of interest" description="Disordered" evidence="1">
    <location>
        <begin position="40"/>
        <end position="63"/>
    </location>
</feature>